<feature type="region of interest" description="Disordered" evidence="1">
    <location>
        <begin position="818"/>
        <end position="840"/>
    </location>
</feature>
<organism evidence="4 5">
    <name type="scientific">Lactarius akahatsu</name>
    <dbReference type="NCBI Taxonomy" id="416441"/>
    <lineage>
        <taxon>Eukaryota</taxon>
        <taxon>Fungi</taxon>
        <taxon>Dikarya</taxon>
        <taxon>Basidiomycota</taxon>
        <taxon>Agaricomycotina</taxon>
        <taxon>Agaricomycetes</taxon>
        <taxon>Russulales</taxon>
        <taxon>Russulaceae</taxon>
        <taxon>Lactarius</taxon>
    </lineage>
</organism>
<sequence>MDEYDERATKFWSVYVQEAESHDKALIETWKDDMEGIIIFAGLYSASLTAFLQQSFPNLTPNYAQQSAYYSRQSVVLLAQISAQLAASGSPPPATFPSPIPLPEFHPASSDVRVNVFWFMSLVFSLTSALAATIVQQWVRDYMHVFQRYNHPLKRARVRQFLYEGAEKWYMPVVVEAVPALIHVSLFLFFIGLADYLFSINTATATTTTIMIIICAALYLWCIIAPVHDAQSPYQSPLSGIFWALFQIIRGRTHRDHSTGGARKRISTNMTDGRVQLAMDESDDRKKRDARAIRWVVDNLTEDSELEPFVIGVPGSFNSNWGKKVWEVVAAEEDNRSNSGGASTPQPNEMMELAVVSRSPGGPSSSPMLTQRENTIGDLSGRITRLLKTCTDPGVLPTEEARRKRARACVDASLSFVLSIDDDWEWFAEPEIMSQALTYLGDVERIREPTSPGFDAAFAVRWTCMALVAVRRMLNTAAVRTAARHVITCLAEVRGENGVDEDEVAAKTTGIIDRHLKSGWEAADILRTALDREVEPDKMEELFLEALAESSTQAAIKDLGDAWNSLGWADKADEAIIDLVRTMVFTTGGVLGYLPTAVLSWAHDSRRKPDIGMRAAPLHLMPQFLPPRLLTQRLWLCVLALRNIATADWGASPYQPKALGDLCAPEMDVSEIRRVIDPTPAPMKAQLWRLQDLRDGGFVSMLELFMAAVRASKVSLHHSSRPLFIGTFKSLTSDWKEHRDAPGTQRLLVHLLRQVLPRNNETPADDVPAYIVDKFLTFIGEMLAGKKGGHVTEALQLIGEFVELRGGTHAVAQDALLTISPPKPPKPPKRHHSAPQTDAS</sequence>
<dbReference type="Proteomes" id="UP001201163">
    <property type="component" value="Unassembled WGS sequence"/>
</dbReference>
<keyword evidence="2" id="KW-1133">Transmembrane helix</keyword>
<keyword evidence="5" id="KW-1185">Reference proteome</keyword>
<name>A0AAD4L699_9AGAM</name>
<keyword evidence="2" id="KW-0812">Transmembrane</keyword>
<feature type="transmembrane region" description="Helical" evidence="2">
    <location>
        <begin position="116"/>
        <end position="139"/>
    </location>
</feature>
<dbReference type="Pfam" id="PF20153">
    <property type="entry name" value="DUF6535"/>
    <property type="match status" value="1"/>
</dbReference>
<keyword evidence="2" id="KW-0472">Membrane</keyword>
<protein>
    <recommendedName>
        <fullName evidence="3">DUF6535 domain-containing protein</fullName>
    </recommendedName>
</protein>
<proteinExistence type="predicted"/>
<comment type="caution">
    <text evidence="4">The sequence shown here is derived from an EMBL/GenBank/DDBJ whole genome shotgun (WGS) entry which is preliminary data.</text>
</comment>
<evidence type="ECO:0000313" key="5">
    <source>
        <dbReference type="Proteomes" id="UP001201163"/>
    </source>
</evidence>
<gene>
    <name evidence="4" type="ORF">EDB92DRAFT_324544</name>
</gene>
<evidence type="ECO:0000256" key="1">
    <source>
        <dbReference type="SAM" id="MobiDB-lite"/>
    </source>
</evidence>
<evidence type="ECO:0000259" key="3">
    <source>
        <dbReference type="Pfam" id="PF20153"/>
    </source>
</evidence>
<accession>A0AAD4L699</accession>
<feature type="transmembrane region" description="Helical" evidence="2">
    <location>
        <begin position="177"/>
        <end position="198"/>
    </location>
</feature>
<dbReference type="InterPro" id="IPR045338">
    <property type="entry name" value="DUF6535"/>
</dbReference>
<dbReference type="AlphaFoldDB" id="A0AAD4L699"/>
<reference evidence="4" key="1">
    <citation type="submission" date="2022-01" db="EMBL/GenBank/DDBJ databases">
        <title>Comparative genomics reveals a dynamic genome evolution in the ectomycorrhizal milk-cap (Lactarius) mushrooms.</title>
        <authorList>
            <consortium name="DOE Joint Genome Institute"/>
            <person name="Lebreton A."/>
            <person name="Tang N."/>
            <person name="Kuo A."/>
            <person name="LaButti K."/>
            <person name="Drula E."/>
            <person name="Barry K."/>
            <person name="Clum A."/>
            <person name="Lipzen A."/>
            <person name="Mousain D."/>
            <person name="Ng V."/>
            <person name="Wang R."/>
            <person name="Wang X."/>
            <person name="Dai Y."/>
            <person name="Henrissat B."/>
            <person name="Grigoriev I.V."/>
            <person name="Guerin-Laguette A."/>
            <person name="Yu F."/>
            <person name="Martin F.M."/>
        </authorList>
    </citation>
    <scope>NUCLEOTIDE SEQUENCE</scope>
    <source>
        <strain evidence="4">QP</strain>
    </source>
</reference>
<dbReference type="EMBL" id="JAKELL010000151">
    <property type="protein sequence ID" value="KAH8979896.1"/>
    <property type="molecule type" value="Genomic_DNA"/>
</dbReference>
<evidence type="ECO:0000313" key="4">
    <source>
        <dbReference type="EMBL" id="KAH8979896.1"/>
    </source>
</evidence>
<evidence type="ECO:0000256" key="2">
    <source>
        <dbReference type="SAM" id="Phobius"/>
    </source>
</evidence>
<feature type="domain" description="DUF6535" evidence="3">
    <location>
        <begin position="12"/>
        <end position="199"/>
    </location>
</feature>